<comment type="subcellular location">
    <subcellularLocation>
        <location evidence="1">Membrane</location>
        <topology evidence="1">Multi-pass membrane protein</topology>
    </subcellularLocation>
</comment>
<keyword evidence="7 8" id="KW-0407">Ion channel</keyword>
<evidence type="ECO:0000256" key="1">
    <source>
        <dbReference type="ARBA" id="ARBA00004141"/>
    </source>
</evidence>
<organism evidence="11 12">
    <name type="scientific">Artemia franciscana</name>
    <name type="common">Brine shrimp</name>
    <name type="synonym">Artemia sanfranciscana</name>
    <dbReference type="NCBI Taxonomy" id="6661"/>
    <lineage>
        <taxon>Eukaryota</taxon>
        <taxon>Metazoa</taxon>
        <taxon>Ecdysozoa</taxon>
        <taxon>Arthropoda</taxon>
        <taxon>Crustacea</taxon>
        <taxon>Branchiopoda</taxon>
        <taxon>Anostraca</taxon>
        <taxon>Artemiidae</taxon>
        <taxon>Artemia</taxon>
    </lineage>
</organism>
<keyword evidence="5 8" id="KW-0406">Ion transport</keyword>
<sequence>MLPEFVDIPGASCRRHVSCVIFYSEDILHVQSCGVASERYLGQDPAHFVPSLRKIKIKKHCSLCQSRSVSVNLPLAEESMLKNRMRKNMDNFYQAVFMLFLLFLYILSGAVVFQLLERPNELQLIEYHSNEIEDARRNLIEAWKGNVSIDVASNHLSILETSIIDAIEDGCNVYRDGCKAKWDIFPAIFFAATSLMTIGYGDVYPTTLSGRVFCIIFSITGVPFLFLVIGEWGSLTSRVVRLLSNRLKLRTTFTKRKKMRKIIWMVISASFVLTYMLIGSILMLLWEDWNFFDAFYFCFITVTTIGLGDIVP</sequence>
<proteinExistence type="inferred from homology"/>
<keyword evidence="12" id="KW-1185">Reference proteome</keyword>
<evidence type="ECO:0000256" key="2">
    <source>
        <dbReference type="ARBA" id="ARBA00022448"/>
    </source>
</evidence>
<feature type="transmembrane region" description="Helical" evidence="9">
    <location>
        <begin position="291"/>
        <end position="311"/>
    </location>
</feature>
<protein>
    <recommendedName>
        <fullName evidence="10">Potassium channel domain-containing protein</fullName>
    </recommendedName>
</protein>
<dbReference type="SUPFAM" id="SSF81324">
    <property type="entry name" value="Voltage-gated potassium channels"/>
    <property type="match status" value="2"/>
</dbReference>
<gene>
    <name evidence="11" type="ORF">QYM36_012553</name>
</gene>
<keyword evidence="2 8" id="KW-0813">Transport</keyword>
<evidence type="ECO:0000259" key="10">
    <source>
        <dbReference type="Pfam" id="PF07885"/>
    </source>
</evidence>
<accession>A0AA88HJC8</accession>
<feature type="transmembrane region" description="Helical" evidence="9">
    <location>
        <begin position="215"/>
        <end position="241"/>
    </location>
</feature>
<evidence type="ECO:0000256" key="9">
    <source>
        <dbReference type="SAM" id="Phobius"/>
    </source>
</evidence>
<evidence type="ECO:0000313" key="12">
    <source>
        <dbReference type="Proteomes" id="UP001187531"/>
    </source>
</evidence>
<feature type="transmembrane region" description="Helical" evidence="9">
    <location>
        <begin position="92"/>
        <end position="116"/>
    </location>
</feature>
<reference evidence="11" key="1">
    <citation type="submission" date="2023-07" db="EMBL/GenBank/DDBJ databases">
        <title>Chromosome-level genome assembly of Artemia franciscana.</title>
        <authorList>
            <person name="Jo E."/>
        </authorList>
    </citation>
    <scope>NUCLEOTIDE SEQUENCE</scope>
    <source>
        <tissue evidence="11">Whole body</tissue>
    </source>
</reference>
<comment type="similarity">
    <text evidence="8">Belongs to the two pore domain potassium channel (TC 1.A.1.8) family.</text>
</comment>
<dbReference type="PANTHER" id="PTHR11003">
    <property type="entry name" value="POTASSIUM CHANNEL, SUBFAMILY K"/>
    <property type="match status" value="1"/>
</dbReference>
<dbReference type="PANTHER" id="PTHR11003:SF334">
    <property type="entry name" value="FI03418P"/>
    <property type="match status" value="1"/>
</dbReference>
<feature type="domain" description="Potassium channel" evidence="10">
    <location>
        <begin position="271"/>
        <end position="312"/>
    </location>
</feature>
<dbReference type="InterPro" id="IPR013099">
    <property type="entry name" value="K_chnl_dom"/>
</dbReference>
<evidence type="ECO:0000313" key="11">
    <source>
        <dbReference type="EMBL" id="KAK2711409.1"/>
    </source>
</evidence>
<dbReference type="Proteomes" id="UP001187531">
    <property type="component" value="Unassembled WGS sequence"/>
</dbReference>
<feature type="domain" description="Potassium channel" evidence="10">
    <location>
        <begin position="176"/>
        <end position="235"/>
    </location>
</feature>
<evidence type="ECO:0000256" key="6">
    <source>
        <dbReference type="ARBA" id="ARBA00023136"/>
    </source>
</evidence>
<dbReference type="GO" id="GO:0030322">
    <property type="term" value="P:stabilization of membrane potential"/>
    <property type="evidence" value="ECO:0007669"/>
    <property type="project" value="TreeGrafter"/>
</dbReference>
<evidence type="ECO:0000256" key="5">
    <source>
        <dbReference type="ARBA" id="ARBA00023065"/>
    </source>
</evidence>
<evidence type="ECO:0000256" key="4">
    <source>
        <dbReference type="ARBA" id="ARBA00022989"/>
    </source>
</evidence>
<dbReference type="GO" id="GO:0022841">
    <property type="term" value="F:potassium ion leak channel activity"/>
    <property type="evidence" value="ECO:0007669"/>
    <property type="project" value="TreeGrafter"/>
</dbReference>
<feature type="transmembrane region" description="Helical" evidence="9">
    <location>
        <begin position="262"/>
        <end position="285"/>
    </location>
</feature>
<comment type="caution">
    <text evidence="11">The sequence shown here is derived from an EMBL/GenBank/DDBJ whole genome shotgun (WGS) entry which is preliminary data.</text>
</comment>
<dbReference type="GO" id="GO:0005886">
    <property type="term" value="C:plasma membrane"/>
    <property type="evidence" value="ECO:0007669"/>
    <property type="project" value="TreeGrafter"/>
</dbReference>
<keyword evidence="4 9" id="KW-1133">Transmembrane helix</keyword>
<keyword evidence="6 9" id="KW-0472">Membrane</keyword>
<dbReference type="EMBL" id="JAVRJZ010000016">
    <property type="protein sequence ID" value="KAK2711409.1"/>
    <property type="molecule type" value="Genomic_DNA"/>
</dbReference>
<evidence type="ECO:0000256" key="3">
    <source>
        <dbReference type="ARBA" id="ARBA00022692"/>
    </source>
</evidence>
<dbReference type="PRINTS" id="PR01333">
    <property type="entry name" value="2POREKCHANEL"/>
</dbReference>
<evidence type="ECO:0000256" key="7">
    <source>
        <dbReference type="ARBA" id="ARBA00023303"/>
    </source>
</evidence>
<feature type="non-terminal residue" evidence="11">
    <location>
        <position position="312"/>
    </location>
</feature>
<evidence type="ECO:0000256" key="8">
    <source>
        <dbReference type="RuleBase" id="RU003857"/>
    </source>
</evidence>
<dbReference type="Pfam" id="PF07885">
    <property type="entry name" value="Ion_trans_2"/>
    <property type="match status" value="2"/>
</dbReference>
<name>A0AA88HJC8_ARTSF</name>
<dbReference type="Gene3D" id="1.10.287.70">
    <property type="match status" value="1"/>
</dbReference>
<dbReference type="AlphaFoldDB" id="A0AA88HJC8"/>
<dbReference type="InterPro" id="IPR003280">
    <property type="entry name" value="2pore_dom_K_chnl"/>
</dbReference>
<feature type="transmembrane region" description="Helical" evidence="9">
    <location>
        <begin position="184"/>
        <end position="203"/>
    </location>
</feature>
<dbReference type="GO" id="GO:0015271">
    <property type="term" value="F:outward rectifier potassium channel activity"/>
    <property type="evidence" value="ECO:0007669"/>
    <property type="project" value="TreeGrafter"/>
</dbReference>
<keyword evidence="3 8" id="KW-0812">Transmembrane</keyword>